<dbReference type="STRING" id="68214.AVL59_23615"/>
<dbReference type="Proteomes" id="UP000092659">
    <property type="component" value="Chromosome"/>
</dbReference>
<accession>A0A1B1B011</accession>
<evidence type="ECO:0000313" key="1">
    <source>
        <dbReference type="EMBL" id="ANP52149.1"/>
    </source>
</evidence>
<organism evidence="1 2">
    <name type="scientific">Streptomyces griseochromogenes</name>
    <dbReference type="NCBI Taxonomy" id="68214"/>
    <lineage>
        <taxon>Bacteria</taxon>
        <taxon>Bacillati</taxon>
        <taxon>Actinomycetota</taxon>
        <taxon>Actinomycetes</taxon>
        <taxon>Kitasatosporales</taxon>
        <taxon>Streptomycetaceae</taxon>
        <taxon>Streptomyces</taxon>
    </lineage>
</organism>
<sequence>MGVQGMNIEQLMERLGRSGVTVILKVDDERMVEGGEPWILVMSGPGLGEQGFIRAESSSLSDCLEEGFRRLRSRPGDWEWLAEIS</sequence>
<dbReference type="AlphaFoldDB" id="A0A1B1B011"/>
<dbReference type="KEGG" id="sgs:AVL59_23615"/>
<dbReference type="EMBL" id="CP016279">
    <property type="protein sequence ID" value="ANP52149.1"/>
    <property type="molecule type" value="Genomic_DNA"/>
</dbReference>
<evidence type="ECO:0000313" key="2">
    <source>
        <dbReference type="Proteomes" id="UP000092659"/>
    </source>
</evidence>
<gene>
    <name evidence="1" type="ORF">AVL59_23615</name>
</gene>
<proteinExistence type="predicted"/>
<name>A0A1B1B011_9ACTN</name>
<protein>
    <submittedName>
        <fullName evidence="1">Uncharacterized protein</fullName>
    </submittedName>
</protein>
<reference evidence="1 2" key="1">
    <citation type="submission" date="2016-06" db="EMBL/GenBank/DDBJ databases">
        <title>Complete genome sequence of Streptomyces griseochromogenes ATCC 14511, the Blasticidin S producer.</title>
        <authorList>
            <person name="Wu L."/>
        </authorList>
    </citation>
    <scope>NUCLEOTIDE SEQUENCE [LARGE SCALE GENOMIC DNA]</scope>
    <source>
        <strain evidence="1 2">ATCC 14511</strain>
    </source>
</reference>